<dbReference type="Proteomes" id="UP000830781">
    <property type="component" value="Chromosome"/>
</dbReference>
<dbReference type="EMBL" id="CP084959">
    <property type="protein sequence ID" value="UOA23610.1"/>
    <property type="molecule type" value="Genomic_DNA"/>
</dbReference>
<keyword evidence="3" id="KW-1185">Reference proteome</keyword>
<accession>A0AAX3ABJ1</accession>
<dbReference type="AlphaFoldDB" id="A0AAX3ABJ1"/>
<organism evidence="2 3">
    <name type="scientific">Sulfitobacter pontiacus</name>
    <dbReference type="NCBI Taxonomy" id="60137"/>
    <lineage>
        <taxon>Bacteria</taxon>
        <taxon>Pseudomonadati</taxon>
        <taxon>Pseudomonadota</taxon>
        <taxon>Alphaproteobacteria</taxon>
        <taxon>Rhodobacterales</taxon>
        <taxon>Roseobacteraceae</taxon>
        <taxon>Sulfitobacter</taxon>
    </lineage>
</organism>
<reference evidence="3" key="1">
    <citation type="journal article" date="2022" name="Microorganisms">
        <title>Beyond the ABCs#Discovery of Three New Plasmid Types in Rhodobacterales (RepQ, RepY, RepW).</title>
        <authorList>
            <person name="Freese H.M."/>
            <person name="Ringel V."/>
            <person name="Overmann J."/>
            <person name="Petersen J."/>
        </authorList>
    </citation>
    <scope>NUCLEOTIDE SEQUENCE [LARGE SCALE GENOMIC DNA]</scope>
    <source>
        <strain evidence="3">DSM 110277</strain>
    </source>
</reference>
<gene>
    <name evidence="2" type="ORF">DSM110277_02039</name>
</gene>
<dbReference type="RefSeq" id="WP_243250258.1">
    <property type="nucleotide sequence ID" value="NZ_CP084959.1"/>
</dbReference>
<evidence type="ECO:0000256" key="1">
    <source>
        <dbReference type="SAM" id="MobiDB-lite"/>
    </source>
</evidence>
<name>A0AAX3ABJ1_9RHOB</name>
<feature type="region of interest" description="Disordered" evidence="1">
    <location>
        <begin position="189"/>
        <end position="218"/>
    </location>
</feature>
<evidence type="ECO:0000313" key="2">
    <source>
        <dbReference type="EMBL" id="UOA23610.1"/>
    </source>
</evidence>
<evidence type="ECO:0000313" key="3">
    <source>
        <dbReference type="Proteomes" id="UP000830781"/>
    </source>
</evidence>
<proteinExistence type="predicted"/>
<sequence length="306" mass="32651">MNVLEQLQGMREQGGASLEVIKADLARFESAVKQVDDVLIFLRTATDDLERIGLDADVTFDAGARVSVSFVLPVVQSLAQQAPKADQAAAIDADKLPETSAVAEYDVPAAPPFAHRKTAEPIKKPRGGAKAMKAGPRVYKVGPFSDEEMECIAKAMDAGKSRDEIVELVNRSKISVGMKIKAIKAERAKKPRPVAAGPAPVKLEGKAIPKPAPKPEPAQELTKLSADDRAVATHLDDLGYSGGWSAEKDFEILTGLTTGRAAALVADEMGVEVGDVVSRFRALNTKVGDIGHQSRLLRILRLRAGT</sequence>
<protein>
    <recommendedName>
        <fullName evidence="4">GcrA cell cycle regulator</fullName>
    </recommendedName>
</protein>
<evidence type="ECO:0008006" key="4">
    <source>
        <dbReference type="Google" id="ProtNLM"/>
    </source>
</evidence>